<feature type="domain" description="NmrA-like" evidence="3">
    <location>
        <begin position="5"/>
        <end position="128"/>
    </location>
</feature>
<evidence type="ECO:0000256" key="2">
    <source>
        <dbReference type="ARBA" id="ARBA00023002"/>
    </source>
</evidence>
<sequence length="308" mass="33424">MTGIKRVAVAGAGRIGLPIVLELHKTGYQVTVLTRDTAHLMKIPSDIDIKQVDYDSDSSLTEALKGQDALISTVAMSAISNQPRMIDAAIAAEVKVFVPAEYTVNSRDALAQAQPMMSSVVGIQKYLATKEDQITWFVINCGALLEFVFDHPVLLDFDNRKATLWDGGEGAISLSNFGLLARAVTAVLKSPTRVHNHRLMVHGGTITQNRALEIAKEYSAQPWTAEHADSQAAYSASMKSLSDGSASTLEQLMGAMLTAYNSASFGRCDCHFESAYTEPDNAWLGVAKILPCRDRGSYKDQSHGELAW</sequence>
<dbReference type="PANTHER" id="PTHR47706">
    <property type="entry name" value="NMRA-LIKE FAMILY PROTEIN"/>
    <property type="match status" value="1"/>
</dbReference>
<dbReference type="InterPro" id="IPR036291">
    <property type="entry name" value="NAD(P)-bd_dom_sf"/>
</dbReference>
<evidence type="ECO:0000313" key="4">
    <source>
        <dbReference type="EMBL" id="KAK3673975.1"/>
    </source>
</evidence>
<proteinExistence type="predicted"/>
<evidence type="ECO:0000256" key="1">
    <source>
        <dbReference type="ARBA" id="ARBA00022857"/>
    </source>
</evidence>
<dbReference type="PANTHER" id="PTHR47706:SF1">
    <property type="entry name" value="CIPA-LIKE, PUTATIVE (AFU_ORTHOLOGUE AFUA_1G12460)-RELATED"/>
    <property type="match status" value="1"/>
</dbReference>
<name>A0AAE1C0K8_9PEZI</name>
<dbReference type="InterPro" id="IPR008030">
    <property type="entry name" value="NmrA-like"/>
</dbReference>
<dbReference type="Pfam" id="PF05368">
    <property type="entry name" value="NmrA"/>
    <property type="match status" value="1"/>
</dbReference>
<reference evidence="4" key="1">
    <citation type="submission" date="2023-07" db="EMBL/GenBank/DDBJ databases">
        <title>Black Yeasts Isolated from many extreme environments.</title>
        <authorList>
            <person name="Coleine C."/>
            <person name="Stajich J.E."/>
            <person name="Selbmann L."/>
        </authorList>
    </citation>
    <scope>NUCLEOTIDE SEQUENCE</scope>
    <source>
        <strain evidence="4">CCFEE 5485</strain>
    </source>
</reference>
<keyword evidence="5" id="KW-1185">Reference proteome</keyword>
<comment type="caution">
    <text evidence="4">The sequence shown here is derived from an EMBL/GenBank/DDBJ whole genome shotgun (WGS) entry which is preliminary data.</text>
</comment>
<dbReference type="AlphaFoldDB" id="A0AAE1C0K8"/>
<protein>
    <recommendedName>
        <fullName evidence="3">NmrA-like domain-containing protein</fullName>
    </recommendedName>
</protein>
<gene>
    <name evidence="4" type="ORF">LTR78_006177</name>
</gene>
<keyword evidence="1" id="KW-0521">NADP</keyword>
<dbReference type="GO" id="GO:0016491">
    <property type="term" value="F:oxidoreductase activity"/>
    <property type="evidence" value="ECO:0007669"/>
    <property type="project" value="UniProtKB-KW"/>
</dbReference>
<dbReference type="SUPFAM" id="SSF51735">
    <property type="entry name" value="NAD(P)-binding Rossmann-fold domains"/>
    <property type="match status" value="1"/>
</dbReference>
<dbReference type="Gene3D" id="3.40.50.720">
    <property type="entry name" value="NAD(P)-binding Rossmann-like Domain"/>
    <property type="match status" value="1"/>
</dbReference>
<evidence type="ECO:0000313" key="5">
    <source>
        <dbReference type="Proteomes" id="UP001274830"/>
    </source>
</evidence>
<dbReference type="EMBL" id="JAUTXT010000022">
    <property type="protein sequence ID" value="KAK3673975.1"/>
    <property type="molecule type" value="Genomic_DNA"/>
</dbReference>
<dbReference type="InterPro" id="IPR051609">
    <property type="entry name" value="NmrA/Isoflavone_reductase-like"/>
</dbReference>
<accession>A0AAE1C0K8</accession>
<dbReference type="Proteomes" id="UP001274830">
    <property type="component" value="Unassembled WGS sequence"/>
</dbReference>
<organism evidence="4 5">
    <name type="scientific">Recurvomyces mirabilis</name>
    <dbReference type="NCBI Taxonomy" id="574656"/>
    <lineage>
        <taxon>Eukaryota</taxon>
        <taxon>Fungi</taxon>
        <taxon>Dikarya</taxon>
        <taxon>Ascomycota</taxon>
        <taxon>Pezizomycotina</taxon>
        <taxon>Dothideomycetes</taxon>
        <taxon>Dothideomycetidae</taxon>
        <taxon>Mycosphaerellales</taxon>
        <taxon>Teratosphaeriaceae</taxon>
        <taxon>Recurvomyces</taxon>
    </lineage>
</organism>
<evidence type="ECO:0000259" key="3">
    <source>
        <dbReference type="Pfam" id="PF05368"/>
    </source>
</evidence>
<keyword evidence="2" id="KW-0560">Oxidoreductase</keyword>